<accession>A0A511MYX2</accession>
<reference evidence="1 2" key="1">
    <citation type="submission" date="2019-07" db="EMBL/GenBank/DDBJ databases">
        <title>Whole genome shotgun sequence of Deinococcus cellulosilyticus NBRC 106333.</title>
        <authorList>
            <person name="Hosoyama A."/>
            <person name="Uohara A."/>
            <person name="Ohji S."/>
            <person name="Ichikawa N."/>
        </authorList>
    </citation>
    <scope>NUCLEOTIDE SEQUENCE [LARGE SCALE GENOMIC DNA]</scope>
    <source>
        <strain evidence="1 2">NBRC 106333</strain>
    </source>
</reference>
<organism evidence="1 2">
    <name type="scientific">Deinococcus cellulosilyticus (strain DSM 18568 / NBRC 106333 / KACC 11606 / 5516J-15)</name>
    <dbReference type="NCBI Taxonomy" id="1223518"/>
    <lineage>
        <taxon>Bacteria</taxon>
        <taxon>Thermotogati</taxon>
        <taxon>Deinococcota</taxon>
        <taxon>Deinococci</taxon>
        <taxon>Deinococcales</taxon>
        <taxon>Deinococcaceae</taxon>
        <taxon>Deinococcus</taxon>
    </lineage>
</organism>
<protein>
    <recommendedName>
        <fullName evidence="3">Transposase</fullName>
    </recommendedName>
</protein>
<dbReference type="AlphaFoldDB" id="A0A511MYX2"/>
<evidence type="ECO:0008006" key="3">
    <source>
        <dbReference type="Google" id="ProtNLM"/>
    </source>
</evidence>
<sequence length="58" mass="6354">MTVVGVDIACDTFVAYHPADKHPRSFANTTAGFRTFQDWLNKLSGDSNLHLVMEATGV</sequence>
<dbReference type="Proteomes" id="UP000321306">
    <property type="component" value="Unassembled WGS sequence"/>
</dbReference>
<gene>
    <name evidence="1" type="ORF">DC3_11760</name>
</gene>
<proteinExistence type="predicted"/>
<dbReference type="EMBL" id="BJXB01000004">
    <property type="protein sequence ID" value="GEM45541.1"/>
    <property type="molecule type" value="Genomic_DNA"/>
</dbReference>
<dbReference type="RefSeq" id="WP_146882997.1">
    <property type="nucleotide sequence ID" value="NZ_BJXB01000004.1"/>
</dbReference>
<comment type="caution">
    <text evidence="1">The sequence shown here is derived from an EMBL/GenBank/DDBJ whole genome shotgun (WGS) entry which is preliminary data.</text>
</comment>
<name>A0A511MYX2_DEIC1</name>
<keyword evidence="2" id="KW-1185">Reference proteome</keyword>
<evidence type="ECO:0000313" key="1">
    <source>
        <dbReference type="EMBL" id="GEM45541.1"/>
    </source>
</evidence>
<evidence type="ECO:0000313" key="2">
    <source>
        <dbReference type="Proteomes" id="UP000321306"/>
    </source>
</evidence>
<dbReference type="OrthoDB" id="964423at2"/>